<keyword evidence="4" id="KW-1185">Reference proteome</keyword>
<name>A0A4Y2NQ12_ARAVE</name>
<feature type="transmembrane region" description="Helical" evidence="1">
    <location>
        <begin position="6"/>
        <end position="24"/>
    </location>
</feature>
<evidence type="ECO:0000256" key="1">
    <source>
        <dbReference type="SAM" id="Phobius"/>
    </source>
</evidence>
<feature type="domain" description="Molybdenum cofactor sulfurase middle" evidence="2">
    <location>
        <begin position="35"/>
        <end position="72"/>
    </location>
</feature>
<gene>
    <name evidence="3" type="ORF">AVEN_178430_1</name>
</gene>
<proteinExistence type="predicted"/>
<reference evidence="3 4" key="1">
    <citation type="journal article" date="2019" name="Sci. Rep.">
        <title>Orb-weaving spider Araneus ventricosus genome elucidates the spidroin gene catalogue.</title>
        <authorList>
            <person name="Kono N."/>
            <person name="Nakamura H."/>
            <person name="Ohtoshi R."/>
            <person name="Moran D.A.P."/>
            <person name="Shinohara A."/>
            <person name="Yoshida Y."/>
            <person name="Fujiwara M."/>
            <person name="Mori M."/>
            <person name="Tomita M."/>
            <person name="Arakawa K."/>
        </authorList>
    </citation>
    <scope>NUCLEOTIDE SEQUENCE [LARGE SCALE GENOMIC DNA]</scope>
</reference>
<dbReference type="EMBL" id="BGPR01129141">
    <property type="protein sequence ID" value="GBN41371.1"/>
    <property type="molecule type" value="Genomic_DNA"/>
</dbReference>
<dbReference type="Pfam" id="PF03476">
    <property type="entry name" value="MOSC_N"/>
    <property type="match status" value="1"/>
</dbReference>
<keyword evidence="1" id="KW-1133">Transmembrane helix</keyword>
<dbReference type="Proteomes" id="UP000499080">
    <property type="component" value="Unassembled WGS sequence"/>
</dbReference>
<keyword evidence="1" id="KW-0812">Transmembrane</keyword>
<evidence type="ECO:0000313" key="4">
    <source>
        <dbReference type="Proteomes" id="UP000499080"/>
    </source>
</evidence>
<evidence type="ECO:0000259" key="2">
    <source>
        <dbReference type="Pfam" id="PF03476"/>
    </source>
</evidence>
<accession>A0A4Y2NQ12</accession>
<comment type="caution">
    <text evidence="3">The sequence shown here is derived from an EMBL/GenBank/DDBJ whole genome shotgun (WGS) entry which is preliminary data.</text>
</comment>
<dbReference type="OrthoDB" id="17255at2759"/>
<organism evidence="3 4">
    <name type="scientific">Araneus ventricosus</name>
    <name type="common">Orbweaver spider</name>
    <name type="synonym">Epeira ventricosa</name>
    <dbReference type="NCBI Taxonomy" id="182803"/>
    <lineage>
        <taxon>Eukaryota</taxon>
        <taxon>Metazoa</taxon>
        <taxon>Ecdysozoa</taxon>
        <taxon>Arthropoda</taxon>
        <taxon>Chelicerata</taxon>
        <taxon>Arachnida</taxon>
        <taxon>Araneae</taxon>
        <taxon>Araneomorphae</taxon>
        <taxon>Entelegynae</taxon>
        <taxon>Araneoidea</taxon>
        <taxon>Araneidae</taxon>
        <taxon>Araneus</taxon>
    </lineage>
</organism>
<protein>
    <recommendedName>
        <fullName evidence="2">Molybdenum cofactor sulfurase middle domain-containing protein</fullName>
    </recommendedName>
</protein>
<sequence>MSQSSTTAWIAAAVAVSVVGVLLWKKNKRSFVKVGTIYKLYFFPVKSLRGIEVNEGKCTKLGFQVNGLLDRNVQICSCMALPKTAVA</sequence>
<keyword evidence="1" id="KW-0472">Membrane</keyword>
<evidence type="ECO:0000313" key="3">
    <source>
        <dbReference type="EMBL" id="GBN41371.1"/>
    </source>
</evidence>
<dbReference type="AlphaFoldDB" id="A0A4Y2NQ12"/>
<dbReference type="InterPro" id="IPR005303">
    <property type="entry name" value="MOCOS_middle"/>
</dbReference>